<dbReference type="Pfam" id="PF00149">
    <property type="entry name" value="Metallophos"/>
    <property type="match status" value="1"/>
</dbReference>
<dbReference type="SUPFAM" id="SSF56300">
    <property type="entry name" value="Metallo-dependent phosphatases"/>
    <property type="match status" value="1"/>
</dbReference>
<keyword evidence="2" id="KW-1185">Reference proteome</keyword>
<reference evidence="1 2" key="1">
    <citation type="submission" date="2018-06" db="EMBL/GenBank/DDBJ databases">
        <title>Lujinxingia sediminis gen. nov. sp. nov., a new facultative anaerobic member of the class Deltaproteobacteria, and proposal of Lujinxingaceae fam. nov.</title>
        <authorList>
            <person name="Guo L.-Y."/>
            <person name="Li C.-M."/>
            <person name="Wang S."/>
            <person name="Du Z.-J."/>
        </authorList>
    </citation>
    <scope>NUCLEOTIDE SEQUENCE [LARGE SCALE GENOMIC DNA]</scope>
    <source>
        <strain evidence="1 2">FA350</strain>
    </source>
</reference>
<dbReference type="InterPro" id="IPR004843">
    <property type="entry name" value="Calcineurin-like_PHP"/>
</dbReference>
<evidence type="ECO:0000313" key="1">
    <source>
        <dbReference type="EMBL" id="AWV89501.1"/>
    </source>
</evidence>
<dbReference type="PROSITE" id="PS51257">
    <property type="entry name" value="PROKAR_LIPOPROTEIN"/>
    <property type="match status" value="1"/>
</dbReference>
<accession>A0A2Z4FKJ8</accession>
<dbReference type="Gene3D" id="3.60.21.10">
    <property type="match status" value="1"/>
</dbReference>
<proteinExistence type="predicted"/>
<sequence length="390" mass="42486">MQRIKQRKSIICILLALGCLASGCSDDGAAGTEEQRNLGDIALHSGLSFSLRPGTIDQFTQNSVEARASVPLPQFSLSAGPMPAEQVRITLANIHRDATVRVLREAPLTTRSRSNCPNETSREAIECASTPEHPSCAAPELTRAEGIRSEATLLVDLDACTRRSYTVERGDADAAGSDMVRLAVLGRAASLDELGRALDAATADSPDFVLLLGDAAENSSLNGLRDLDFLLRRVDFPAVMLPGEDELVDGKRARFLEVFGPFDFGWQVGDAQFYAFYSADATLSDDGLSRLRNVLGRMQSNHPTLLFTHTPPTDPLGPRDQGFRSQLQAARVLSLLSESTIDAFFVGHINDRATEDINSIKMYLTSVERSQEYLSVHINGDEINVTRETF</sequence>
<dbReference type="OrthoDB" id="5395064at2"/>
<protein>
    <submittedName>
        <fullName evidence="1">Uncharacterized protein</fullName>
    </submittedName>
</protein>
<dbReference type="AlphaFoldDB" id="A0A2Z4FKJ8"/>
<name>A0A2Z4FKJ8_9DELT</name>
<dbReference type="EMBL" id="CP030032">
    <property type="protein sequence ID" value="AWV89501.1"/>
    <property type="molecule type" value="Genomic_DNA"/>
</dbReference>
<evidence type="ECO:0000313" key="2">
    <source>
        <dbReference type="Proteomes" id="UP000249799"/>
    </source>
</evidence>
<dbReference type="KEGG" id="bsed:DN745_09170"/>
<dbReference type="RefSeq" id="WP_111334190.1">
    <property type="nucleotide sequence ID" value="NZ_CP030032.1"/>
</dbReference>
<dbReference type="GO" id="GO:0016787">
    <property type="term" value="F:hydrolase activity"/>
    <property type="evidence" value="ECO:0007669"/>
    <property type="project" value="InterPro"/>
</dbReference>
<gene>
    <name evidence="1" type="ORF">DN745_09170</name>
</gene>
<dbReference type="Proteomes" id="UP000249799">
    <property type="component" value="Chromosome"/>
</dbReference>
<dbReference type="InterPro" id="IPR029052">
    <property type="entry name" value="Metallo-depent_PP-like"/>
</dbReference>
<organism evidence="1 2">
    <name type="scientific">Bradymonas sediminis</name>
    <dbReference type="NCBI Taxonomy" id="1548548"/>
    <lineage>
        <taxon>Bacteria</taxon>
        <taxon>Deltaproteobacteria</taxon>
        <taxon>Bradymonadales</taxon>
        <taxon>Bradymonadaceae</taxon>
        <taxon>Bradymonas</taxon>
    </lineage>
</organism>